<feature type="compositionally biased region" description="Acidic residues" evidence="1">
    <location>
        <begin position="75"/>
        <end position="124"/>
    </location>
</feature>
<comment type="caution">
    <text evidence="2">The sequence shown here is derived from an EMBL/GenBank/DDBJ whole genome shotgun (WGS) entry which is preliminary data.</text>
</comment>
<evidence type="ECO:0000313" key="3">
    <source>
        <dbReference type="Proteomes" id="UP000028834"/>
    </source>
</evidence>
<dbReference type="AlphaFoldDB" id="A0A086LVE5"/>
<accession>A0A086LVE5</accession>
<reference evidence="2 3" key="1">
    <citation type="submission" date="2014-05" db="EMBL/GenBank/DDBJ databases">
        <authorList>
            <person name="Sibley D."/>
            <person name="Venepally P."/>
            <person name="Karamycheva S."/>
            <person name="Hadjithomas M."/>
            <person name="Khan A."/>
            <person name="Brunk B."/>
            <person name="Roos D."/>
            <person name="Caler E."/>
            <person name="Lorenzi H."/>
        </authorList>
    </citation>
    <scope>NUCLEOTIDE SEQUENCE [LARGE SCALE GENOMIC DNA]</scope>
    <source>
        <strain evidence="2 3">RUB</strain>
    </source>
</reference>
<dbReference type="Proteomes" id="UP000028834">
    <property type="component" value="Unassembled WGS sequence"/>
</dbReference>
<organism evidence="2 3">
    <name type="scientific">Toxoplasma gondii RUB</name>
    <dbReference type="NCBI Taxonomy" id="935652"/>
    <lineage>
        <taxon>Eukaryota</taxon>
        <taxon>Sar</taxon>
        <taxon>Alveolata</taxon>
        <taxon>Apicomplexa</taxon>
        <taxon>Conoidasida</taxon>
        <taxon>Coccidia</taxon>
        <taxon>Eucoccidiorida</taxon>
        <taxon>Eimeriorina</taxon>
        <taxon>Sarcocystidae</taxon>
        <taxon>Toxoplasma</taxon>
    </lineage>
</organism>
<protein>
    <submittedName>
        <fullName evidence="2">Uncharacterized protein</fullName>
    </submittedName>
</protein>
<gene>
    <name evidence="2" type="ORF">TGRUB_208080</name>
</gene>
<feature type="region of interest" description="Disordered" evidence="1">
    <location>
        <begin position="42"/>
        <end position="129"/>
    </location>
</feature>
<evidence type="ECO:0000313" key="2">
    <source>
        <dbReference type="EMBL" id="KFG60613.1"/>
    </source>
</evidence>
<name>A0A086LVE5_TOXGO</name>
<sequence length="163" mass="18295">MRKRSAARQMVTRESIAGLCGMSIFLFSRRALLEPLLPWGCLAPRRGPRRRREHGGEGGGKRRERKEREGRAESEWGEGLEGEGQEGEGQEGEGQEGEGQEGEEEGQEGEGQEGEGQEGEDGDEVSMRLLRWVSKQGQHCSCLRLESSRLAKKKLFLIRNLSW</sequence>
<feature type="compositionally biased region" description="Basic and acidic residues" evidence="1">
    <location>
        <begin position="54"/>
        <end position="74"/>
    </location>
</feature>
<dbReference type="VEuPathDB" id="ToxoDB:TGRUB_208080"/>
<evidence type="ECO:0000256" key="1">
    <source>
        <dbReference type="SAM" id="MobiDB-lite"/>
    </source>
</evidence>
<dbReference type="EMBL" id="AFYV02001854">
    <property type="protein sequence ID" value="KFG60613.1"/>
    <property type="molecule type" value="Genomic_DNA"/>
</dbReference>
<proteinExistence type="predicted"/>